<evidence type="ECO:0000256" key="1">
    <source>
        <dbReference type="SAM" id="MobiDB-lite"/>
    </source>
</evidence>
<dbReference type="EMBL" id="CZBE01000025">
    <property type="protein sequence ID" value="CUQ08807.1"/>
    <property type="molecule type" value="Genomic_DNA"/>
</dbReference>
<dbReference type="AlphaFoldDB" id="A0A174TKY3"/>
<evidence type="ECO:0000256" key="2">
    <source>
        <dbReference type="SAM" id="SignalP"/>
    </source>
</evidence>
<feature type="region of interest" description="Disordered" evidence="1">
    <location>
        <begin position="266"/>
        <end position="350"/>
    </location>
</feature>
<dbReference type="OrthoDB" id="9812829at2"/>
<proteinExistence type="predicted"/>
<evidence type="ECO:0000313" key="4">
    <source>
        <dbReference type="Proteomes" id="UP000095765"/>
    </source>
</evidence>
<feature type="compositionally biased region" description="Gly residues" evidence="1">
    <location>
        <begin position="277"/>
        <end position="292"/>
    </location>
</feature>
<organism evidence="3 4">
    <name type="scientific">Anaerotruncus colihominis</name>
    <dbReference type="NCBI Taxonomy" id="169435"/>
    <lineage>
        <taxon>Bacteria</taxon>
        <taxon>Bacillati</taxon>
        <taxon>Bacillota</taxon>
        <taxon>Clostridia</taxon>
        <taxon>Eubacteriales</taxon>
        <taxon>Oscillospiraceae</taxon>
        <taxon>Anaerotruncus</taxon>
    </lineage>
</organism>
<reference evidence="3 4" key="1">
    <citation type="submission" date="2015-09" db="EMBL/GenBank/DDBJ databases">
        <authorList>
            <consortium name="Pathogen Informatics"/>
        </authorList>
    </citation>
    <scope>NUCLEOTIDE SEQUENCE [LARGE SCALE GENOMIC DNA]</scope>
    <source>
        <strain evidence="3 4">2789STDY5834939</strain>
    </source>
</reference>
<feature type="region of interest" description="Disordered" evidence="1">
    <location>
        <begin position="632"/>
        <end position="667"/>
    </location>
</feature>
<name>A0A174TKY3_9FIRM</name>
<evidence type="ECO:0008006" key="5">
    <source>
        <dbReference type="Google" id="ProtNLM"/>
    </source>
</evidence>
<protein>
    <recommendedName>
        <fullName evidence="5">Carbohydrate-binding domain-containing protein</fullName>
    </recommendedName>
</protein>
<feature type="compositionally biased region" description="Polar residues" evidence="1">
    <location>
        <begin position="304"/>
        <end position="319"/>
    </location>
</feature>
<dbReference type="PROSITE" id="PS51257">
    <property type="entry name" value="PROKAR_LIPOPROTEIN"/>
    <property type="match status" value="1"/>
</dbReference>
<sequence>MKHNHIFAALAGSIAVCTALTGCASAAPDINAEQTAAAAATITLNGGSASVQGKGAAVQGTVITISDAGTYRITGTLDDGQIVIDAGKDDAVTLVLDNANISCSNSAGIYAKQAGTTTLLLQDGTQNSVSDAAQYAYPDGGDEPDAAIFAKDDLTIAGSGTLTVTGSFNNAIGSKDNLLIESGTLIVTAANDGLRGRDSVTITDGNFTIDAQGDGIKSNNDEDAEKGWITLSGGVYQITAGNDGIQAETDMTITGGTYTIVTGGGSANAPARKTQDFGGGRPGAGMAGGFYAGGMTPPEGMQAPPNSETISPGSAPTVQSGAASSDGSIASAEPAPSDSMPPADSETAPSNQAAILDSTAAAESDTSNSMKGLKAVTSLTVSGGTFTIDSADDAVHSNGSLTVSGGTFAISTGDDAFHADGALVIDDGVIQIDTCYEGLESATVDINGGEIDLTASDDGVNAAGGSDGGIGAGFGQDRFAARDAYYIRITGGTLTVQSGGDGLDSNGNLYLDGGTTVINGPTSGADSALDFDGSAEMNGGTLIAFGSAGMAQAPQDGTQAVLMVYFTGSQPPGAEVTLLDSAGETILSAVPAQPFQTLVLSAPALTQGETYTLCVDGETLTSVTLSEQLTRISSDGSEVTGMSGERGPDRDGGRMAGGMPGEAPLQG</sequence>
<dbReference type="RefSeq" id="WP_055245835.1">
    <property type="nucleotide sequence ID" value="NZ_CAUFHV010000008.1"/>
</dbReference>
<feature type="signal peptide" evidence="2">
    <location>
        <begin position="1"/>
        <end position="26"/>
    </location>
</feature>
<feature type="chain" id="PRO_5008033976" description="Carbohydrate-binding domain-containing protein" evidence="2">
    <location>
        <begin position="27"/>
        <end position="667"/>
    </location>
</feature>
<accession>A0A174TKY3</accession>
<dbReference type="Proteomes" id="UP000095765">
    <property type="component" value="Unassembled WGS sequence"/>
</dbReference>
<evidence type="ECO:0000313" key="3">
    <source>
        <dbReference type="EMBL" id="CUQ08807.1"/>
    </source>
</evidence>
<feature type="compositionally biased region" description="Low complexity" evidence="1">
    <location>
        <begin position="320"/>
        <end position="346"/>
    </location>
</feature>
<dbReference type="InterPro" id="IPR025584">
    <property type="entry name" value="Cthe_2159"/>
</dbReference>
<keyword evidence="2" id="KW-0732">Signal</keyword>
<gene>
    <name evidence="3" type="ORF">ERS852551_03063</name>
</gene>
<dbReference type="Pfam" id="PF14262">
    <property type="entry name" value="Cthe_2159"/>
    <property type="match status" value="1"/>
</dbReference>